<proteinExistence type="predicted"/>
<evidence type="ECO:0000256" key="1">
    <source>
        <dbReference type="SAM" id="MobiDB-lite"/>
    </source>
</evidence>
<gene>
    <name evidence="2" type="ORF">OHK93_003902</name>
</gene>
<dbReference type="EMBL" id="JAPUFD010000002">
    <property type="protein sequence ID" value="MDI1485713.1"/>
    <property type="molecule type" value="Genomic_DNA"/>
</dbReference>
<keyword evidence="3" id="KW-1185">Reference proteome</keyword>
<name>A0AA43QFQ3_9LECA</name>
<feature type="region of interest" description="Disordered" evidence="1">
    <location>
        <begin position="31"/>
        <end position="76"/>
    </location>
</feature>
<organism evidence="2 3">
    <name type="scientific">Ramalina farinacea</name>
    <dbReference type="NCBI Taxonomy" id="258253"/>
    <lineage>
        <taxon>Eukaryota</taxon>
        <taxon>Fungi</taxon>
        <taxon>Dikarya</taxon>
        <taxon>Ascomycota</taxon>
        <taxon>Pezizomycotina</taxon>
        <taxon>Lecanoromycetes</taxon>
        <taxon>OSLEUM clade</taxon>
        <taxon>Lecanoromycetidae</taxon>
        <taxon>Lecanorales</taxon>
        <taxon>Lecanorineae</taxon>
        <taxon>Ramalinaceae</taxon>
        <taxon>Ramalina</taxon>
    </lineage>
</organism>
<comment type="caution">
    <text evidence="2">The sequence shown here is derived from an EMBL/GenBank/DDBJ whole genome shotgun (WGS) entry which is preliminary data.</text>
</comment>
<accession>A0AA43QFQ3</accession>
<dbReference type="AlphaFoldDB" id="A0AA43QFQ3"/>
<evidence type="ECO:0000313" key="3">
    <source>
        <dbReference type="Proteomes" id="UP001161017"/>
    </source>
</evidence>
<sequence length="76" mass="8637">MGDSLVDQPSIYDDILEDIADLEEKTKYHESKINDIKGKPNQTEEDVKEREENEQALNGVQKGLKKAKKAYANLSE</sequence>
<reference evidence="2" key="1">
    <citation type="journal article" date="2023" name="Genome Biol. Evol.">
        <title>First Whole Genome Sequence and Flow Cytometry Genome Size Data for the Lichen-Forming Fungus Ramalina farinacea (Ascomycota).</title>
        <authorList>
            <person name="Llewellyn T."/>
            <person name="Mian S."/>
            <person name="Hill R."/>
            <person name="Leitch I.J."/>
            <person name="Gaya E."/>
        </authorList>
    </citation>
    <scope>NUCLEOTIDE SEQUENCE</scope>
    <source>
        <strain evidence="2">LIQ254RAFAR</strain>
    </source>
</reference>
<protein>
    <submittedName>
        <fullName evidence="2">Uncharacterized protein</fullName>
    </submittedName>
</protein>
<dbReference type="Proteomes" id="UP001161017">
    <property type="component" value="Unassembled WGS sequence"/>
</dbReference>
<evidence type="ECO:0000313" key="2">
    <source>
        <dbReference type="EMBL" id="MDI1485713.1"/>
    </source>
</evidence>